<dbReference type="GO" id="GO:0051539">
    <property type="term" value="F:4 iron, 4 sulfur cluster binding"/>
    <property type="evidence" value="ECO:0007669"/>
    <property type="project" value="UniProtKB-KW"/>
</dbReference>
<dbReference type="CDD" id="cd01335">
    <property type="entry name" value="Radical_SAM"/>
    <property type="match status" value="1"/>
</dbReference>
<reference evidence="10 11" key="1">
    <citation type="submission" date="2018-06" db="EMBL/GenBank/DDBJ databases">
        <authorList>
            <consortium name="Pathogen Informatics"/>
            <person name="Doyle S."/>
        </authorList>
    </citation>
    <scope>NUCLEOTIDE SEQUENCE [LARGE SCALE GENOMIC DNA]</scope>
    <source>
        <strain evidence="10 11">NCTC5053</strain>
    </source>
</reference>
<dbReference type="GO" id="GO:0046872">
    <property type="term" value="F:metal ion binding"/>
    <property type="evidence" value="ECO:0007669"/>
    <property type="project" value="UniProtKB-KW"/>
</dbReference>
<dbReference type="PANTHER" id="PTHR11228">
    <property type="entry name" value="RADICAL SAM DOMAIN PROTEIN"/>
    <property type="match status" value="1"/>
</dbReference>
<name>A0A377ZWF9_KLEPN</name>
<keyword evidence="7" id="KW-0411">Iron-sulfur</keyword>
<evidence type="ECO:0000313" key="11">
    <source>
        <dbReference type="Proteomes" id="UP000254387"/>
    </source>
</evidence>
<dbReference type="InterPro" id="IPR058240">
    <property type="entry name" value="rSAM_sf"/>
</dbReference>
<evidence type="ECO:0000313" key="10">
    <source>
        <dbReference type="EMBL" id="STU87335.1"/>
    </source>
</evidence>
<dbReference type="PANTHER" id="PTHR11228:SF7">
    <property type="entry name" value="PQQA PEPTIDE CYCLASE"/>
    <property type="match status" value="1"/>
</dbReference>
<feature type="region of interest" description="Disordered" evidence="8">
    <location>
        <begin position="123"/>
        <end position="146"/>
    </location>
</feature>
<dbReference type="SFLD" id="SFLDS00029">
    <property type="entry name" value="Radical_SAM"/>
    <property type="match status" value="1"/>
</dbReference>
<dbReference type="InterPro" id="IPR013785">
    <property type="entry name" value="Aldolase_TIM"/>
</dbReference>
<keyword evidence="4" id="KW-0479">Metal-binding</keyword>
<dbReference type="SUPFAM" id="SSF102114">
    <property type="entry name" value="Radical SAM enzymes"/>
    <property type="match status" value="1"/>
</dbReference>
<keyword evidence="2" id="KW-0004">4Fe-4S</keyword>
<protein>
    <submittedName>
        <fullName evidence="10">Coenzyme PQQ synthesis protein E</fullName>
    </submittedName>
</protein>
<dbReference type="Pfam" id="PF04055">
    <property type="entry name" value="Radical_SAM"/>
    <property type="match status" value="1"/>
</dbReference>
<evidence type="ECO:0000256" key="6">
    <source>
        <dbReference type="ARBA" id="ARBA00023004"/>
    </source>
</evidence>
<evidence type="ECO:0000256" key="1">
    <source>
        <dbReference type="ARBA" id="ARBA00001966"/>
    </source>
</evidence>
<dbReference type="PROSITE" id="PS01305">
    <property type="entry name" value="MOAA_NIFB_PQQE"/>
    <property type="match status" value="1"/>
</dbReference>
<accession>A0A377ZWF9</accession>
<proteinExistence type="predicted"/>
<feature type="compositionally biased region" description="Low complexity" evidence="8">
    <location>
        <begin position="134"/>
        <end position="146"/>
    </location>
</feature>
<comment type="cofactor">
    <cofactor evidence="1">
        <name>[4Fe-4S] cluster</name>
        <dbReference type="ChEBI" id="CHEBI:49883"/>
    </cofactor>
</comment>
<keyword evidence="5" id="KW-0560">Oxidoreductase</keyword>
<dbReference type="GO" id="GO:0016491">
    <property type="term" value="F:oxidoreductase activity"/>
    <property type="evidence" value="ECO:0007669"/>
    <property type="project" value="UniProtKB-KW"/>
</dbReference>
<dbReference type="Proteomes" id="UP000254387">
    <property type="component" value="Unassembled WGS sequence"/>
</dbReference>
<evidence type="ECO:0000256" key="7">
    <source>
        <dbReference type="ARBA" id="ARBA00023014"/>
    </source>
</evidence>
<feature type="domain" description="Radical SAM core" evidence="9">
    <location>
        <begin position="8"/>
        <end position="146"/>
    </location>
</feature>
<evidence type="ECO:0000256" key="8">
    <source>
        <dbReference type="SAM" id="MobiDB-lite"/>
    </source>
</evidence>
<evidence type="ECO:0000256" key="5">
    <source>
        <dbReference type="ARBA" id="ARBA00023002"/>
    </source>
</evidence>
<evidence type="ECO:0000256" key="4">
    <source>
        <dbReference type="ARBA" id="ARBA00022723"/>
    </source>
</evidence>
<dbReference type="PROSITE" id="PS51918">
    <property type="entry name" value="RADICAL_SAM"/>
    <property type="match status" value="1"/>
</dbReference>
<dbReference type="InterPro" id="IPR007197">
    <property type="entry name" value="rSAM"/>
</dbReference>
<organism evidence="10 11">
    <name type="scientific">Klebsiella pneumoniae</name>
    <dbReference type="NCBI Taxonomy" id="573"/>
    <lineage>
        <taxon>Bacteria</taxon>
        <taxon>Pseudomonadati</taxon>
        <taxon>Pseudomonadota</taxon>
        <taxon>Gammaproteobacteria</taxon>
        <taxon>Enterobacterales</taxon>
        <taxon>Enterobacteriaceae</taxon>
        <taxon>Klebsiella/Raoultella group</taxon>
        <taxon>Klebsiella</taxon>
        <taxon>Klebsiella pneumoniae complex</taxon>
    </lineage>
</organism>
<dbReference type="InterPro" id="IPR000385">
    <property type="entry name" value="MoaA_NifB_PqqE_Fe-S-bd_CS"/>
</dbReference>
<keyword evidence="6" id="KW-0408">Iron</keyword>
<dbReference type="AlphaFoldDB" id="A0A377ZWF9"/>
<evidence type="ECO:0000259" key="9">
    <source>
        <dbReference type="PROSITE" id="PS51918"/>
    </source>
</evidence>
<dbReference type="EMBL" id="UGMN01000004">
    <property type="protein sequence ID" value="STU87335.1"/>
    <property type="molecule type" value="Genomic_DNA"/>
</dbReference>
<dbReference type="InterPro" id="IPR050377">
    <property type="entry name" value="Radical_SAM_PqqE_MftC-like"/>
</dbReference>
<dbReference type="Gene3D" id="3.20.20.70">
    <property type="entry name" value="Aldolase class I"/>
    <property type="match status" value="1"/>
</dbReference>
<gene>
    <name evidence="10" type="ORF">NCTC5053_00961</name>
</gene>
<sequence length="146" mass="16534">MSQSKPTVNPPLWLLAELTYRCPLQCPYCSNPLDFARQDKELTTEQWIEVFRQARVMGSVQLGFSGGEPLTRKDLPELIRAARDLGFYTNLITSGIGLTESKNWTPSARPGWTISRLASRPAMKCSTPRWPATKKPSSRSWPWPKP</sequence>
<keyword evidence="3" id="KW-0949">S-adenosyl-L-methionine</keyword>
<evidence type="ECO:0000256" key="2">
    <source>
        <dbReference type="ARBA" id="ARBA00022485"/>
    </source>
</evidence>
<evidence type="ECO:0000256" key="3">
    <source>
        <dbReference type="ARBA" id="ARBA00022691"/>
    </source>
</evidence>
<dbReference type="SFLD" id="SFLDG01067">
    <property type="entry name" value="SPASM/twitch_domain_containing"/>
    <property type="match status" value="1"/>
</dbReference>